<dbReference type="EMBL" id="VLTL01000100">
    <property type="protein sequence ID" value="KAA0161083.1"/>
    <property type="molecule type" value="Genomic_DNA"/>
</dbReference>
<gene>
    <name evidence="15" type="ORF">FNF27_04001</name>
    <name evidence="14" type="ORF">FNF28_05185</name>
    <name evidence="13" type="ORF">FNF29_01496</name>
</gene>
<dbReference type="EMBL" id="VLTN01000006">
    <property type="protein sequence ID" value="KAA0155579.1"/>
    <property type="molecule type" value="Genomic_DNA"/>
</dbReference>
<dbReference type="InterPro" id="IPR043131">
    <property type="entry name" value="BCAT-like_N"/>
</dbReference>
<evidence type="ECO:0000313" key="16">
    <source>
        <dbReference type="Proteomes" id="UP000322899"/>
    </source>
</evidence>
<dbReference type="InterPro" id="IPR005786">
    <property type="entry name" value="B_amino_transII"/>
</dbReference>
<comment type="similarity">
    <text evidence="2 9">Belongs to the class-IV pyridoxal-phosphate-dependent aminotransferase family.</text>
</comment>
<dbReference type="AlphaFoldDB" id="A0A5A8CSD8"/>
<dbReference type="GO" id="GO:0008652">
    <property type="term" value="P:amino acid biosynthetic process"/>
    <property type="evidence" value="ECO:0007669"/>
    <property type="project" value="UniProtKB-KW"/>
</dbReference>
<feature type="modified residue" description="N6-(pyridoxal phosphate)lysine" evidence="8">
    <location>
        <position position="223"/>
    </location>
</feature>
<dbReference type="PROSITE" id="PS00770">
    <property type="entry name" value="AA_TRANSFER_CLASS_4"/>
    <property type="match status" value="1"/>
</dbReference>
<dbReference type="OMA" id="LTEVFAC"/>
<dbReference type="CDD" id="cd01557">
    <property type="entry name" value="BCAT_beta_family"/>
    <property type="match status" value="1"/>
</dbReference>
<proteinExistence type="inferred from homology"/>
<evidence type="ECO:0000256" key="4">
    <source>
        <dbReference type="ARBA" id="ARBA00022605"/>
    </source>
</evidence>
<dbReference type="PANTHER" id="PTHR11825:SF44">
    <property type="entry name" value="BRANCHED-CHAIN-AMINO-ACID AMINOTRANSFERASE"/>
    <property type="match status" value="1"/>
</dbReference>
<dbReference type="InterPro" id="IPR001544">
    <property type="entry name" value="Aminotrans_IV"/>
</dbReference>
<dbReference type="SUPFAM" id="SSF56752">
    <property type="entry name" value="D-aminoacid aminotransferase-like PLP-dependent enzymes"/>
    <property type="match status" value="1"/>
</dbReference>
<dbReference type="Proteomes" id="UP000322899">
    <property type="component" value="Unassembled WGS sequence"/>
</dbReference>
<evidence type="ECO:0000313" key="15">
    <source>
        <dbReference type="EMBL" id="KAA0174626.1"/>
    </source>
</evidence>
<evidence type="ECO:0000256" key="10">
    <source>
        <dbReference type="RuleBase" id="RU004516"/>
    </source>
</evidence>
<comment type="cofactor">
    <cofactor evidence="1 10">
        <name>pyridoxal 5'-phosphate</name>
        <dbReference type="ChEBI" id="CHEBI:597326"/>
    </cofactor>
</comment>
<keyword evidence="17" id="KW-1185">Reference proteome</keyword>
<comment type="catalytic activity">
    <reaction evidence="11">
        <text>L-leucine + 2-oxoglutarate = 4-methyl-2-oxopentanoate + L-glutamate</text>
        <dbReference type="Rhea" id="RHEA:18321"/>
        <dbReference type="ChEBI" id="CHEBI:16810"/>
        <dbReference type="ChEBI" id="CHEBI:17865"/>
        <dbReference type="ChEBI" id="CHEBI:29985"/>
        <dbReference type="ChEBI" id="CHEBI:57427"/>
        <dbReference type="EC" id="2.6.1.42"/>
    </reaction>
</comment>
<evidence type="ECO:0000313" key="18">
    <source>
        <dbReference type="Proteomes" id="UP000324907"/>
    </source>
</evidence>
<dbReference type="NCBIfam" id="TIGR01123">
    <property type="entry name" value="ilvE_II"/>
    <property type="match status" value="1"/>
</dbReference>
<dbReference type="PANTHER" id="PTHR11825">
    <property type="entry name" value="SUBGROUP IIII AMINOTRANSFERASE"/>
    <property type="match status" value="1"/>
</dbReference>
<dbReference type="Pfam" id="PF01063">
    <property type="entry name" value="Aminotran_4"/>
    <property type="match status" value="1"/>
</dbReference>
<feature type="region of interest" description="Disordered" evidence="12">
    <location>
        <begin position="17"/>
        <end position="43"/>
    </location>
</feature>
<evidence type="ECO:0000256" key="1">
    <source>
        <dbReference type="ARBA" id="ARBA00001933"/>
    </source>
</evidence>
<keyword evidence="7 11" id="KW-0100">Branched-chain amino acid biosynthesis</keyword>
<evidence type="ECO:0000256" key="5">
    <source>
        <dbReference type="ARBA" id="ARBA00022679"/>
    </source>
</evidence>
<evidence type="ECO:0000313" key="17">
    <source>
        <dbReference type="Proteomes" id="UP000323011"/>
    </source>
</evidence>
<dbReference type="GO" id="GO:0009082">
    <property type="term" value="P:branched-chain amino acid biosynthetic process"/>
    <property type="evidence" value="ECO:0007669"/>
    <property type="project" value="UniProtKB-KW"/>
</dbReference>
<dbReference type="InterPro" id="IPR033939">
    <property type="entry name" value="BCAT_family"/>
</dbReference>
<dbReference type="OrthoDB" id="1732691at2759"/>
<dbReference type="EC" id="2.6.1.42" evidence="11"/>
<dbReference type="GO" id="GO:0004084">
    <property type="term" value="F:branched-chain-amino-acid transaminase activity"/>
    <property type="evidence" value="ECO:0007669"/>
    <property type="project" value="UniProtKB-EC"/>
</dbReference>
<dbReference type="Gene3D" id="3.20.10.10">
    <property type="entry name" value="D-amino Acid Aminotransferase, subunit A, domain 2"/>
    <property type="match status" value="1"/>
</dbReference>
<keyword evidence="6 10" id="KW-0663">Pyridoxal phosphate</keyword>
<dbReference type="InterPro" id="IPR018300">
    <property type="entry name" value="Aminotrans_IV_CS"/>
</dbReference>
<keyword evidence="5 11" id="KW-0808">Transferase</keyword>
<dbReference type="Gene3D" id="3.30.470.10">
    <property type="match status" value="1"/>
</dbReference>
<evidence type="ECO:0000313" key="13">
    <source>
        <dbReference type="EMBL" id="KAA0155579.1"/>
    </source>
</evidence>
<keyword evidence="3 11" id="KW-0032">Aminotransferase</keyword>
<protein>
    <recommendedName>
        <fullName evidence="11">Branched-chain-amino-acid aminotransferase</fullName>
        <ecNumber evidence="11">2.6.1.42</ecNumber>
    </recommendedName>
</protein>
<name>A0A5A8CSD8_CAFRO</name>
<comment type="caution">
    <text evidence="13">The sequence shown here is derived from an EMBL/GenBank/DDBJ whole genome shotgun (WGS) entry which is preliminary data.</text>
</comment>
<evidence type="ECO:0000256" key="7">
    <source>
        <dbReference type="ARBA" id="ARBA00023304"/>
    </source>
</evidence>
<dbReference type="EMBL" id="VLTO01000021">
    <property type="protein sequence ID" value="KAA0174626.1"/>
    <property type="molecule type" value="Genomic_DNA"/>
</dbReference>
<accession>A0A5A8CSD8</accession>
<dbReference type="PIRSF" id="PIRSF006468">
    <property type="entry name" value="BCAT1"/>
    <property type="match status" value="1"/>
</dbReference>
<evidence type="ECO:0000256" key="12">
    <source>
        <dbReference type="SAM" id="MobiDB-lite"/>
    </source>
</evidence>
<evidence type="ECO:0000256" key="11">
    <source>
        <dbReference type="RuleBase" id="RU004517"/>
    </source>
</evidence>
<evidence type="ECO:0000313" key="14">
    <source>
        <dbReference type="EMBL" id="KAA0161083.1"/>
    </source>
</evidence>
<evidence type="ECO:0000256" key="6">
    <source>
        <dbReference type="ARBA" id="ARBA00022898"/>
    </source>
</evidence>
<comment type="catalytic activity">
    <reaction evidence="11">
        <text>L-valine + 2-oxoglutarate = 3-methyl-2-oxobutanoate + L-glutamate</text>
        <dbReference type="Rhea" id="RHEA:24813"/>
        <dbReference type="ChEBI" id="CHEBI:11851"/>
        <dbReference type="ChEBI" id="CHEBI:16810"/>
        <dbReference type="ChEBI" id="CHEBI:29985"/>
        <dbReference type="ChEBI" id="CHEBI:57762"/>
        <dbReference type="EC" id="2.6.1.42"/>
    </reaction>
</comment>
<comment type="catalytic activity">
    <reaction evidence="11">
        <text>L-isoleucine + 2-oxoglutarate = (S)-3-methyl-2-oxopentanoate + L-glutamate</text>
        <dbReference type="Rhea" id="RHEA:24801"/>
        <dbReference type="ChEBI" id="CHEBI:16810"/>
        <dbReference type="ChEBI" id="CHEBI:29985"/>
        <dbReference type="ChEBI" id="CHEBI:35146"/>
        <dbReference type="ChEBI" id="CHEBI:58045"/>
        <dbReference type="EC" id="2.6.1.42"/>
    </reaction>
</comment>
<reference evidence="16 17" key="1">
    <citation type="submission" date="2019-07" db="EMBL/GenBank/DDBJ databases">
        <title>Genomes of Cafeteria roenbergensis.</title>
        <authorList>
            <person name="Fischer M.G."/>
            <person name="Hackl T."/>
            <person name="Roman M."/>
        </authorList>
    </citation>
    <scope>NUCLEOTIDE SEQUENCE [LARGE SCALE GENOMIC DNA]</scope>
    <source>
        <strain evidence="13 17">BVI</strain>
        <strain evidence="15 16">E4-10P</strain>
        <strain evidence="14 18">RCC970-E3</strain>
    </source>
</reference>
<evidence type="ECO:0000256" key="3">
    <source>
        <dbReference type="ARBA" id="ARBA00022576"/>
    </source>
</evidence>
<evidence type="ECO:0000256" key="9">
    <source>
        <dbReference type="RuleBase" id="RU004106"/>
    </source>
</evidence>
<dbReference type="Proteomes" id="UP000324907">
    <property type="component" value="Unassembled WGS sequence"/>
</dbReference>
<dbReference type="NCBIfam" id="NF009897">
    <property type="entry name" value="PRK13357.1"/>
    <property type="match status" value="1"/>
</dbReference>
<keyword evidence="4 11" id="KW-0028">Amino-acid biosynthesis</keyword>
<dbReference type="Proteomes" id="UP000323011">
    <property type="component" value="Unassembled WGS sequence"/>
</dbReference>
<organism evidence="13 17">
    <name type="scientific">Cafeteria roenbergensis</name>
    <name type="common">Marine flagellate</name>
    <dbReference type="NCBI Taxonomy" id="33653"/>
    <lineage>
        <taxon>Eukaryota</taxon>
        <taxon>Sar</taxon>
        <taxon>Stramenopiles</taxon>
        <taxon>Bigyra</taxon>
        <taxon>Opalozoa</taxon>
        <taxon>Bicosoecida</taxon>
        <taxon>Cafeteriaceae</taxon>
        <taxon>Cafeteria</taxon>
    </lineage>
</organism>
<dbReference type="InterPro" id="IPR043132">
    <property type="entry name" value="BCAT-like_C"/>
</dbReference>
<dbReference type="FunFam" id="3.20.10.10:FF:000004">
    <property type="entry name" value="Branched-chain-amino-acid aminotransferase"/>
    <property type="match status" value="1"/>
</dbReference>
<dbReference type="InterPro" id="IPR036038">
    <property type="entry name" value="Aminotransferase-like"/>
</dbReference>
<evidence type="ECO:0000256" key="8">
    <source>
        <dbReference type="PIRSR" id="PIRSR006468-1"/>
    </source>
</evidence>
<sequence>MLSVASASLRAATRRSGLRAMATQAPLDPSKLEINQTSAPRPRLPNAELKFGKTFADHMLEMDWTRTAGWAAPTIRPYGPLAMDPAASVLHYGMECFEGMKAYIDAQGKIRLFRPEMNMARLNKSMTRLGFPSLDGDAALDCIKSLLRLDKSWIPRDEGFSLYLRPTAVSTHPFLGVSASDSIKVFVITSPVGPYYPEGFKPVTLFADSVNVRAWPGGVGDCKVGGNYAPTIRPQAEAAGKGFSQVLWLLGHEDGGQLTEVGTMNLFIFHRNEDGEDELVTPPLDGTILPGVTRDSVLALARKWGEFKVSERNMTMGEFTRAIDAGRVHEAFGCGTAVVVSPIRGFQHNGTTYTVPLNKEDPDAGAGKLTQRFWDEITGIQYGRIPSDWSVVVDE</sequence>
<evidence type="ECO:0000256" key="2">
    <source>
        <dbReference type="ARBA" id="ARBA00009320"/>
    </source>
</evidence>